<comment type="similarity">
    <text evidence="1">Belongs to the sigma-70 factor family. ECF subfamily.</text>
</comment>
<dbReference type="NCBIfam" id="TIGR02937">
    <property type="entry name" value="sigma70-ECF"/>
    <property type="match status" value="1"/>
</dbReference>
<dbReference type="InterPro" id="IPR013324">
    <property type="entry name" value="RNA_pol_sigma_r3/r4-like"/>
</dbReference>
<comment type="caution">
    <text evidence="6">The sequence shown here is derived from an EMBL/GenBank/DDBJ whole genome shotgun (WGS) entry which is preliminary data.</text>
</comment>
<sequence length="162" mass="17955">MPLSDLDDVLQDVLLSLVRRADAAAVAHPKCYLFQAAQATLIDRHRRQTTRRTDCHCQLDEPDHPVDEMSPLRILLAKDEIRAVEATLGRLPERTQEILVAIRVEGSSLKSLASQYNVSTSAIEKHVTKAAKALSRVRRSDLVAANRNGVSPQRQKLLSGSI</sequence>
<dbReference type="InterPro" id="IPR014284">
    <property type="entry name" value="RNA_pol_sigma-70_dom"/>
</dbReference>
<accession>A0ABN1LUZ4</accession>
<evidence type="ECO:0000256" key="4">
    <source>
        <dbReference type="ARBA" id="ARBA00023163"/>
    </source>
</evidence>
<dbReference type="InterPro" id="IPR036388">
    <property type="entry name" value="WH-like_DNA-bd_sf"/>
</dbReference>
<dbReference type="EMBL" id="BAAAFE010000001">
    <property type="protein sequence ID" value="GAA0860695.1"/>
    <property type="molecule type" value="Genomic_DNA"/>
</dbReference>
<reference evidence="6 7" key="1">
    <citation type="journal article" date="2019" name="Int. J. Syst. Evol. Microbiol.">
        <title>The Global Catalogue of Microorganisms (GCM) 10K type strain sequencing project: providing services to taxonomists for standard genome sequencing and annotation.</title>
        <authorList>
            <consortium name="The Broad Institute Genomics Platform"/>
            <consortium name="The Broad Institute Genome Sequencing Center for Infectious Disease"/>
            <person name="Wu L."/>
            <person name="Ma J."/>
        </authorList>
    </citation>
    <scope>NUCLEOTIDE SEQUENCE [LARGE SCALE GENOMIC DNA]</scope>
    <source>
        <strain evidence="6 7">JCM 15910</strain>
    </source>
</reference>
<evidence type="ECO:0000259" key="5">
    <source>
        <dbReference type="Pfam" id="PF08281"/>
    </source>
</evidence>
<dbReference type="SUPFAM" id="SSF88659">
    <property type="entry name" value="Sigma3 and sigma4 domains of RNA polymerase sigma factors"/>
    <property type="match status" value="1"/>
</dbReference>
<gene>
    <name evidence="6" type="ORF">GCM10009115_00230</name>
</gene>
<keyword evidence="2" id="KW-0805">Transcription regulation</keyword>
<evidence type="ECO:0000256" key="1">
    <source>
        <dbReference type="ARBA" id="ARBA00010641"/>
    </source>
</evidence>
<dbReference type="SUPFAM" id="SSF88946">
    <property type="entry name" value="Sigma2 domain of RNA polymerase sigma factors"/>
    <property type="match status" value="1"/>
</dbReference>
<evidence type="ECO:0000313" key="7">
    <source>
        <dbReference type="Proteomes" id="UP001500738"/>
    </source>
</evidence>
<dbReference type="InterPro" id="IPR039425">
    <property type="entry name" value="RNA_pol_sigma-70-like"/>
</dbReference>
<dbReference type="PANTHER" id="PTHR43133">
    <property type="entry name" value="RNA POLYMERASE ECF-TYPE SIGMA FACTO"/>
    <property type="match status" value="1"/>
</dbReference>
<dbReference type="Gene3D" id="1.10.10.10">
    <property type="entry name" value="Winged helix-like DNA-binding domain superfamily/Winged helix DNA-binding domain"/>
    <property type="match status" value="1"/>
</dbReference>
<keyword evidence="7" id="KW-1185">Reference proteome</keyword>
<name>A0ABN1LUZ4_9SPHN</name>
<keyword evidence="4" id="KW-0804">Transcription</keyword>
<dbReference type="Proteomes" id="UP001500738">
    <property type="component" value="Unassembled WGS sequence"/>
</dbReference>
<dbReference type="Gene3D" id="1.10.1740.10">
    <property type="match status" value="1"/>
</dbReference>
<protein>
    <recommendedName>
        <fullName evidence="5">RNA polymerase sigma factor 70 region 4 type 2 domain-containing protein</fullName>
    </recommendedName>
</protein>
<proteinExistence type="inferred from homology"/>
<keyword evidence="3" id="KW-0731">Sigma factor</keyword>
<dbReference type="PANTHER" id="PTHR43133:SF63">
    <property type="entry name" value="RNA POLYMERASE SIGMA FACTOR FECI-RELATED"/>
    <property type="match status" value="1"/>
</dbReference>
<dbReference type="Pfam" id="PF08281">
    <property type="entry name" value="Sigma70_r4_2"/>
    <property type="match status" value="1"/>
</dbReference>
<evidence type="ECO:0000256" key="3">
    <source>
        <dbReference type="ARBA" id="ARBA00023082"/>
    </source>
</evidence>
<dbReference type="InterPro" id="IPR013325">
    <property type="entry name" value="RNA_pol_sigma_r2"/>
</dbReference>
<feature type="domain" description="RNA polymerase sigma factor 70 region 4 type 2" evidence="5">
    <location>
        <begin position="82"/>
        <end position="134"/>
    </location>
</feature>
<evidence type="ECO:0000313" key="6">
    <source>
        <dbReference type="EMBL" id="GAA0860695.1"/>
    </source>
</evidence>
<organism evidence="6 7">
    <name type="scientific">Sphingopyxis soli</name>
    <dbReference type="NCBI Taxonomy" id="592051"/>
    <lineage>
        <taxon>Bacteria</taxon>
        <taxon>Pseudomonadati</taxon>
        <taxon>Pseudomonadota</taxon>
        <taxon>Alphaproteobacteria</taxon>
        <taxon>Sphingomonadales</taxon>
        <taxon>Sphingomonadaceae</taxon>
        <taxon>Sphingopyxis</taxon>
    </lineage>
</organism>
<dbReference type="InterPro" id="IPR013249">
    <property type="entry name" value="RNA_pol_sigma70_r4_t2"/>
</dbReference>
<evidence type="ECO:0000256" key="2">
    <source>
        <dbReference type="ARBA" id="ARBA00023015"/>
    </source>
</evidence>